<sequence>MRLVQFFSRARVIRLGFLVLWLFPLHAVIRFDSRARVNFLSRARDPASFPCARSETVLPRAVVKWTSSERGLHFFARVRANTGNGFDAHADSHACTQASVPK</sequence>
<evidence type="ECO:0000313" key="1">
    <source>
        <dbReference type="EMBL" id="CAE0753173.1"/>
    </source>
</evidence>
<dbReference type="AlphaFoldDB" id="A0A7S4B3Y4"/>
<reference evidence="1" key="1">
    <citation type="submission" date="2021-01" db="EMBL/GenBank/DDBJ databases">
        <authorList>
            <person name="Corre E."/>
            <person name="Pelletier E."/>
            <person name="Niang G."/>
            <person name="Scheremetjew M."/>
            <person name="Finn R."/>
            <person name="Kale V."/>
            <person name="Holt S."/>
            <person name="Cochrane G."/>
            <person name="Meng A."/>
            <person name="Brown T."/>
            <person name="Cohen L."/>
        </authorList>
    </citation>
    <scope>NUCLEOTIDE SEQUENCE</scope>
    <source>
        <strain evidence="1">CCMP645</strain>
    </source>
</reference>
<dbReference type="EMBL" id="HBIZ01009788">
    <property type="protein sequence ID" value="CAE0753173.1"/>
    <property type="molecule type" value="Transcribed_RNA"/>
</dbReference>
<accession>A0A7S4B3Y4</accession>
<organism evidence="1">
    <name type="scientific">Chrysotila carterae</name>
    <name type="common">Marine alga</name>
    <name type="synonym">Syracosphaera carterae</name>
    <dbReference type="NCBI Taxonomy" id="13221"/>
    <lineage>
        <taxon>Eukaryota</taxon>
        <taxon>Haptista</taxon>
        <taxon>Haptophyta</taxon>
        <taxon>Prymnesiophyceae</taxon>
        <taxon>Isochrysidales</taxon>
        <taxon>Isochrysidaceae</taxon>
        <taxon>Chrysotila</taxon>
    </lineage>
</organism>
<gene>
    <name evidence="1" type="ORF">PCAR00345_LOCUS5760</name>
</gene>
<protein>
    <submittedName>
        <fullName evidence="1">Uncharacterized protein</fullName>
    </submittedName>
</protein>
<proteinExistence type="predicted"/>
<name>A0A7S4B3Y4_CHRCT</name>